<evidence type="ECO:0000256" key="1">
    <source>
        <dbReference type="SAM" id="Phobius"/>
    </source>
</evidence>
<name>A0ABQ5HRC1_9ASTR</name>
<organism evidence="2 3">
    <name type="scientific">Tanacetum coccineum</name>
    <dbReference type="NCBI Taxonomy" id="301880"/>
    <lineage>
        <taxon>Eukaryota</taxon>
        <taxon>Viridiplantae</taxon>
        <taxon>Streptophyta</taxon>
        <taxon>Embryophyta</taxon>
        <taxon>Tracheophyta</taxon>
        <taxon>Spermatophyta</taxon>
        <taxon>Magnoliopsida</taxon>
        <taxon>eudicotyledons</taxon>
        <taxon>Gunneridae</taxon>
        <taxon>Pentapetalae</taxon>
        <taxon>asterids</taxon>
        <taxon>campanulids</taxon>
        <taxon>Asterales</taxon>
        <taxon>Asteraceae</taxon>
        <taxon>Asteroideae</taxon>
        <taxon>Anthemideae</taxon>
        <taxon>Anthemidinae</taxon>
        <taxon>Tanacetum</taxon>
    </lineage>
</organism>
<proteinExistence type="predicted"/>
<gene>
    <name evidence="2" type="ORF">Tco_1078717</name>
</gene>
<evidence type="ECO:0000313" key="2">
    <source>
        <dbReference type="EMBL" id="GJT89872.1"/>
    </source>
</evidence>
<feature type="transmembrane region" description="Helical" evidence="1">
    <location>
        <begin position="100"/>
        <end position="117"/>
    </location>
</feature>
<keyword evidence="1" id="KW-1133">Transmembrane helix</keyword>
<dbReference type="EMBL" id="BQNB010019868">
    <property type="protein sequence ID" value="GJT89872.1"/>
    <property type="molecule type" value="Genomic_DNA"/>
</dbReference>
<evidence type="ECO:0000313" key="3">
    <source>
        <dbReference type="Proteomes" id="UP001151760"/>
    </source>
</evidence>
<keyword evidence="3" id="KW-1185">Reference proteome</keyword>
<dbReference type="Proteomes" id="UP001151760">
    <property type="component" value="Unassembled WGS sequence"/>
</dbReference>
<reference evidence="2" key="2">
    <citation type="submission" date="2022-01" db="EMBL/GenBank/DDBJ databases">
        <authorList>
            <person name="Yamashiro T."/>
            <person name="Shiraishi A."/>
            <person name="Satake H."/>
            <person name="Nakayama K."/>
        </authorList>
    </citation>
    <scope>NUCLEOTIDE SEQUENCE</scope>
</reference>
<reference evidence="2" key="1">
    <citation type="journal article" date="2022" name="Int. J. Mol. Sci.">
        <title>Draft Genome of Tanacetum Coccineum: Genomic Comparison of Closely Related Tanacetum-Family Plants.</title>
        <authorList>
            <person name="Yamashiro T."/>
            <person name="Shiraishi A."/>
            <person name="Nakayama K."/>
            <person name="Satake H."/>
        </authorList>
    </citation>
    <scope>NUCLEOTIDE SEQUENCE</scope>
</reference>
<protein>
    <submittedName>
        <fullName evidence="2">Uncharacterized protein</fullName>
    </submittedName>
</protein>
<keyword evidence="1" id="KW-0812">Transmembrane</keyword>
<accession>A0ABQ5HRC1</accession>
<comment type="caution">
    <text evidence="2">The sequence shown here is derived from an EMBL/GenBank/DDBJ whole genome shotgun (WGS) entry which is preliminary data.</text>
</comment>
<feature type="transmembrane region" description="Helical" evidence="1">
    <location>
        <begin position="42"/>
        <end position="67"/>
    </location>
</feature>
<keyword evidence="1" id="KW-0472">Membrane</keyword>
<sequence>MNGRTDLFMHDQEKVLALVGPLKTDVDCIASLRKRLASRFSMSLSICMVVFCVLVVVSLGALAIYLVDRVVSASCQFRSFQSSSERFAATDTESMNSLEFVKLQLASNVILLAILFAKAREVPYNQ</sequence>